<comment type="caution">
    <text evidence="2">The sequence shown here is derived from an EMBL/GenBank/DDBJ whole genome shotgun (WGS) entry which is preliminary data.</text>
</comment>
<evidence type="ECO:0000256" key="1">
    <source>
        <dbReference type="SAM" id="MobiDB-lite"/>
    </source>
</evidence>
<name>A0A6A6M1C3_HEVBR</name>
<evidence type="ECO:0000313" key="2">
    <source>
        <dbReference type="EMBL" id="KAF2306607.1"/>
    </source>
</evidence>
<dbReference type="AlphaFoldDB" id="A0A6A6M1C3"/>
<dbReference type="EMBL" id="JAAGAX010000008">
    <property type="protein sequence ID" value="KAF2306607.1"/>
    <property type="molecule type" value="Genomic_DNA"/>
</dbReference>
<dbReference type="InterPro" id="IPR038971">
    <property type="entry name" value="SMR11/SMR16"/>
</dbReference>
<proteinExistence type="predicted"/>
<feature type="region of interest" description="Disordered" evidence="1">
    <location>
        <begin position="1"/>
        <end position="32"/>
    </location>
</feature>
<dbReference type="PANTHER" id="PTHR36310:SF1">
    <property type="entry name" value="CYCLIN-DEPENDENT PROTEIN KINASE INHIBITOR SMR11"/>
    <property type="match status" value="1"/>
</dbReference>
<protein>
    <submittedName>
        <fullName evidence="2">Uncharacterized protein</fullName>
    </submittedName>
</protein>
<keyword evidence="3" id="KW-1185">Reference proteome</keyword>
<reference evidence="2 3" key="1">
    <citation type="journal article" date="2020" name="Mol. Plant">
        <title>The Chromosome-Based Rubber Tree Genome Provides New Insights into Spurge Genome Evolution and Rubber Biosynthesis.</title>
        <authorList>
            <person name="Liu J."/>
            <person name="Shi C."/>
            <person name="Shi C.C."/>
            <person name="Li W."/>
            <person name="Zhang Q.J."/>
            <person name="Zhang Y."/>
            <person name="Li K."/>
            <person name="Lu H.F."/>
            <person name="Shi C."/>
            <person name="Zhu S.T."/>
            <person name="Xiao Z.Y."/>
            <person name="Nan H."/>
            <person name="Yue Y."/>
            <person name="Zhu X.G."/>
            <person name="Wu Y."/>
            <person name="Hong X.N."/>
            <person name="Fan G.Y."/>
            <person name="Tong Y."/>
            <person name="Zhang D."/>
            <person name="Mao C.L."/>
            <person name="Liu Y.L."/>
            <person name="Hao S.J."/>
            <person name="Liu W.Q."/>
            <person name="Lv M.Q."/>
            <person name="Zhang H.B."/>
            <person name="Liu Y."/>
            <person name="Hu-Tang G.R."/>
            <person name="Wang J.P."/>
            <person name="Wang J.H."/>
            <person name="Sun Y.H."/>
            <person name="Ni S.B."/>
            <person name="Chen W.B."/>
            <person name="Zhang X.C."/>
            <person name="Jiao Y.N."/>
            <person name="Eichler E.E."/>
            <person name="Li G.H."/>
            <person name="Liu X."/>
            <person name="Gao L.Z."/>
        </authorList>
    </citation>
    <scope>NUCLEOTIDE SEQUENCE [LARGE SCALE GENOMIC DNA]</scope>
    <source>
        <strain evidence="3">cv. GT1</strain>
        <tissue evidence="2">Leaf</tissue>
    </source>
</reference>
<gene>
    <name evidence="2" type="ORF">GH714_019751</name>
</gene>
<dbReference type="PANTHER" id="PTHR36310">
    <property type="entry name" value="CYCLIN-DEPENDENT PROTEIN KINASE INHIBITOR SMR11"/>
    <property type="match status" value="1"/>
</dbReference>
<accession>A0A6A6M1C3</accession>
<organism evidence="2 3">
    <name type="scientific">Hevea brasiliensis</name>
    <name type="common">Para rubber tree</name>
    <name type="synonym">Siphonia brasiliensis</name>
    <dbReference type="NCBI Taxonomy" id="3981"/>
    <lineage>
        <taxon>Eukaryota</taxon>
        <taxon>Viridiplantae</taxon>
        <taxon>Streptophyta</taxon>
        <taxon>Embryophyta</taxon>
        <taxon>Tracheophyta</taxon>
        <taxon>Spermatophyta</taxon>
        <taxon>Magnoliopsida</taxon>
        <taxon>eudicotyledons</taxon>
        <taxon>Gunneridae</taxon>
        <taxon>Pentapetalae</taxon>
        <taxon>rosids</taxon>
        <taxon>fabids</taxon>
        <taxon>Malpighiales</taxon>
        <taxon>Euphorbiaceae</taxon>
        <taxon>Crotonoideae</taxon>
        <taxon>Micrandreae</taxon>
        <taxon>Hevea</taxon>
    </lineage>
</organism>
<dbReference type="Proteomes" id="UP000467840">
    <property type="component" value="Chromosome 9"/>
</dbReference>
<sequence length="303" mass="33022">MDSYTCTHEMGKSHDSSQKSTQSLDETCSEEADKAKIELSLGPITPDANKENGDFLLDLSSPFTMVTKLPKVLTFDSKTNRNQDQFPNVHNSSSPKTPKDGVFDPFAPSQDDKVFAPQSKKYFDEARISVARRLNFGTFLKGLGHTSPGDGVESILDEEMFKSVYENLLEAIICEQTESAFAELSNMEWDSDACRTPPSAPRLNEVAETCPGAPLKPTGKAKVNSHADLATACFLNTPRKLIRPGILVRVSITSCPDNMSPIKLIRFDANSSTSIVSLHGVVVDPLEGITPGSRSTSPTSFAW</sequence>
<evidence type="ECO:0000313" key="3">
    <source>
        <dbReference type="Proteomes" id="UP000467840"/>
    </source>
</evidence>
<feature type="region of interest" description="Disordered" evidence="1">
    <location>
        <begin position="79"/>
        <end position="105"/>
    </location>
</feature>
<feature type="compositionally biased region" description="Polar residues" evidence="1">
    <location>
        <begin position="79"/>
        <end position="96"/>
    </location>
</feature>